<dbReference type="CDD" id="cd21455">
    <property type="entry name" value="DLC-like_DYNLT1_DYNLT3"/>
    <property type="match status" value="1"/>
</dbReference>
<gene>
    <name evidence="1" type="ORF">ECRASSUSDP1_LOCUS26344</name>
</gene>
<proteinExistence type="predicted"/>
<keyword evidence="2" id="KW-1185">Reference proteome</keyword>
<dbReference type="InterPro" id="IPR005334">
    <property type="entry name" value="Tctex-1-like"/>
</dbReference>
<name>A0AAD1Y3V0_EUPCR</name>
<dbReference type="GO" id="GO:0005868">
    <property type="term" value="C:cytoplasmic dynein complex"/>
    <property type="evidence" value="ECO:0007669"/>
    <property type="project" value="TreeGrafter"/>
</dbReference>
<organism evidence="1 2">
    <name type="scientific">Euplotes crassus</name>
    <dbReference type="NCBI Taxonomy" id="5936"/>
    <lineage>
        <taxon>Eukaryota</taxon>
        <taxon>Sar</taxon>
        <taxon>Alveolata</taxon>
        <taxon>Ciliophora</taxon>
        <taxon>Intramacronucleata</taxon>
        <taxon>Spirotrichea</taxon>
        <taxon>Hypotrichia</taxon>
        <taxon>Euplotida</taxon>
        <taxon>Euplotidae</taxon>
        <taxon>Moneuplotes</taxon>
    </lineage>
</organism>
<sequence length="121" mass="13973">MEEVDDVDENEFNQEEIEDIIQESIEKVLENQKFDETKVQQWINDICERVMTGLNKLCKAYKYVCNCLIQQKIDAGFHTTATCVWESLSDGLVTVQYPKGRAKEPPLQGIQCICTVFCVKF</sequence>
<dbReference type="Proteomes" id="UP001295684">
    <property type="component" value="Unassembled WGS sequence"/>
</dbReference>
<dbReference type="PANTHER" id="PTHR21255">
    <property type="entry name" value="T-COMPLEX-ASSOCIATED-TESTIS-EXPRESSED 1/ DYNEIN LIGHT CHAIN"/>
    <property type="match status" value="1"/>
</dbReference>
<reference evidence="1" key="1">
    <citation type="submission" date="2023-07" db="EMBL/GenBank/DDBJ databases">
        <authorList>
            <consortium name="AG Swart"/>
            <person name="Singh M."/>
            <person name="Singh A."/>
            <person name="Seah K."/>
            <person name="Emmerich C."/>
        </authorList>
    </citation>
    <scope>NUCLEOTIDE SEQUENCE</scope>
    <source>
        <strain evidence="1">DP1</strain>
    </source>
</reference>
<dbReference type="GO" id="GO:0005737">
    <property type="term" value="C:cytoplasm"/>
    <property type="evidence" value="ECO:0007669"/>
    <property type="project" value="TreeGrafter"/>
</dbReference>
<dbReference type="GO" id="GO:0007018">
    <property type="term" value="P:microtubule-based movement"/>
    <property type="evidence" value="ECO:0007669"/>
    <property type="project" value="TreeGrafter"/>
</dbReference>
<evidence type="ECO:0000313" key="2">
    <source>
        <dbReference type="Proteomes" id="UP001295684"/>
    </source>
</evidence>
<dbReference type="InterPro" id="IPR038586">
    <property type="entry name" value="Tctex-1-like_sf"/>
</dbReference>
<dbReference type="PANTHER" id="PTHR21255:SF4">
    <property type="entry name" value="DYNEIN LIGHT CHAIN TCTEX-TYPE"/>
    <property type="match status" value="1"/>
</dbReference>
<dbReference type="AlphaFoldDB" id="A0AAD1Y3V0"/>
<dbReference type="Pfam" id="PF03645">
    <property type="entry name" value="Tctex-1"/>
    <property type="match status" value="1"/>
</dbReference>
<evidence type="ECO:0000313" key="1">
    <source>
        <dbReference type="EMBL" id="CAI2384808.1"/>
    </source>
</evidence>
<evidence type="ECO:0008006" key="3">
    <source>
        <dbReference type="Google" id="ProtNLM"/>
    </source>
</evidence>
<dbReference type="EMBL" id="CAMPGE010027154">
    <property type="protein sequence ID" value="CAI2384808.1"/>
    <property type="molecule type" value="Genomic_DNA"/>
</dbReference>
<comment type="caution">
    <text evidence="1">The sequence shown here is derived from an EMBL/GenBank/DDBJ whole genome shotgun (WGS) entry which is preliminary data.</text>
</comment>
<protein>
    <recommendedName>
        <fullName evidence="3">Dynein light chain</fullName>
    </recommendedName>
</protein>
<dbReference type="GO" id="GO:0045505">
    <property type="term" value="F:dynein intermediate chain binding"/>
    <property type="evidence" value="ECO:0007669"/>
    <property type="project" value="TreeGrafter"/>
</dbReference>
<dbReference type="Gene3D" id="3.30.1140.40">
    <property type="entry name" value="Tctex-1"/>
    <property type="match status" value="1"/>
</dbReference>
<accession>A0AAD1Y3V0</accession>